<organism evidence="1 2">
    <name type="scientific">Neptunitalea lumnitzerae</name>
    <dbReference type="NCBI Taxonomy" id="2965509"/>
    <lineage>
        <taxon>Bacteria</taxon>
        <taxon>Pseudomonadati</taxon>
        <taxon>Bacteroidota</taxon>
        <taxon>Flavobacteriia</taxon>
        <taxon>Flavobacteriales</taxon>
        <taxon>Flavobacteriaceae</taxon>
        <taxon>Neptunitalea</taxon>
    </lineage>
</organism>
<protein>
    <submittedName>
        <fullName evidence="1">Uncharacterized protein</fullName>
    </submittedName>
</protein>
<reference evidence="1" key="1">
    <citation type="submission" date="2022-07" db="EMBL/GenBank/DDBJ databases">
        <title>Taxonomy of Novel Oxalotrophic and Methylotrophic Bacteria.</title>
        <authorList>
            <person name="Sahin N."/>
            <person name="Tani A."/>
        </authorList>
    </citation>
    <scope>NUCLEOTIDE SEQUENCE</scope>
    <source>
        <strain evidence="1">Y10</strain>
    </source>
</reference>
<accession>A0ABQ5MMF1</accession>
<evidence type="ECO:0000313" key="1">
    <source>
        <dbReference type="EMBL" id="GLB50579.1"/>
    </source>
</evidence>
<name>A0ABQ5MMF1_9FLAO</name>
<proteinExistence type="predicted"/>
<evidence type="ECO:0000313" key="2">
    <source>
        <dbReference type="Proteomes" id="UP001143543"/>
    </source>
</evidence>
<dbReference type="EMBL" id="BRVO01000004">
    <property type="protein sequence ID" value="GLB50579.1"/>
    <property type="molecule type" value="Genomic_DNA"/>
</dbReference>
<sequence>MKKLILLISAICLFSCGKQKTIELPETLSSDTTEMEDYSPAYLFYNTENKDSIELNRKNLIITTNWVLHIDKRLKLYQAIPTIKILQAKKADAKMHKNEDAKNYLTVNDKTIENLGFIDFTETEFVYDTAFSKFYIDDNPEKFTETFPLTVNFKQNNGVTLNQTETTKEELVDFIKEFSAASAMGRAPLIYLNFDKHVTYQDYITDLQLVKKAIGDSIKLSPIQFIYDETKLPDCGCTL</sequence>
<dbReference type="Proteomes" id="UP001143543">
    <property type="component" value="Unassembled WGS sequence"/>
</dbReference>
<gene>
    <name evidence="1" type="ORF">Y10_29470</name>
</gene>
<dbReference type="RefSeq" id="WP_281766214.1">
    <property type="nucleotide sequence ID" value="NZ_BRVO01000004.1"/>
</dbReference>
<keyword evidence="2" id="KW-1185">Reference proteome</keyword>
<comment type="caution">
    <text evidence="1">The sequence shown here is derived from an EMBL/GenBank/DDBJ whole genome shotgun (WGS) entry which is preliminary data.</text>
</comment>